<comment type="caution">
    <text evidence="7">The sequence shown here is derived from an EMBL/GenBank/DDBJ whole genome shotgun (WGS) entry which is preliminary data.</text>
</comment>
<dbReference type="GO" id="GO:0045454">
    <property type="term" value="P:cell redox homeostasis"/>
    <property type="evidence" value="ECO:0007669"/>
    <property type="project" value="TreeGrafter"/>
</dbReference>
<dbReference type="Gene3D" id="3.40.30.10">
    <property type="entry name" value="Glutaredoxin"/>
    <property type="match status" value="1"/>
</dbReference>
<dbReference type="GeneID" id="95772025"/>
<evidence type="ECO:0000256" key="5">
    <source>
        <dbReference type="ARBA" id="ARBA00023284"/>
    </source>
</evidence>
<evidence type="ECO:0000256" key="3">
    <source>
        <dbReference type="ARBA" id="ARBA00023002"/>
    </source>
</evidence>
<proteinExistence type="predicted"/>
<organism evidence="7 8">
    <name type="scientific">Xanthobacter autotrophicus</name>
    <dbReference type="NCBI Taxonomy" id="280"/>
    <lineage>
        <taxon>Bacteria</taxon>
        <taxon>Pseudomonadati</taxon>
        <taxon>Pseudomonadota</taxon>
        <taxon>Alphaproteobacteria</taxon>
        <taxon>Hyphomicrobiales</taxon>
        <taxon>Xanthobacteraceae</taxon>
        <taxon>Xanthobacter</taxon>
    </lineage>
</organism>
<dbReference type="CDD" id="cd03017">
    <property type="entry name" value="PRX_BCP"/>
    <property type="match status" value="1"/>
</dbReference>
<keyword evidence="5" id="KW-0676">Redox-active center</keyword>
<dbReference type="Pfam" id="PF08534">
    <property type="entry name" value="Redoxin"/>
    <property type="match status" value="1"/>
</dbReference>
<dbReference type="EMBL" id="VAUP01000002">
    <property type="protein sequence ID" value="TLX45020.1"/>
    <property type="molecule type" value="Genomic_DNA"/>
</dbReference>
<dbReference type="AlphaFoldDB" id="A0A6C1KL87"/>
<keyword evidence="1" id="KW-0575">Peroxidase</keyword>
<dbReference type="InterPro" id="IPR013766">
    <property type="entry name" value="Thioredoxin_domain"/>
</dbReference>
<sequence length="191" mass="20616">MTTYHSLPDSLPAPEDDGHAAHLPGLELPIIELPATDGRMIDLSALSGLAVVYAYPRTGVPGEPLPTGWDEIPGARGCTPQSCAFRDHFADLKAAGAEHVFGLSLQDTAYQQEVAERLHLPFPLLSDHGHQLTHAIGLPTFTVEGATLLKRITLIIEDGAISHVFYPVFPPDRNAADVLAHLHAKRAQDQE</sequence>
<protein>
    <submittedName>
        <fullName evidence="7">Peroxiredoxin</fullName>
    </submittedName>
</protein>
<dbReference type="OrthoDB" id="5296483at2"/>
<evidence type="ECO:0000256" key="1">
    <source>
        <dbReference type="ARBA" id="ARBA00022559"/>
    </source>
</evidence>
<keyword evidence="4" id="KW-1015">Disulfide bond</keyword>
<evidence type="ECO:0000313" key="7">
    <source>
        <dbReference type="EMBL" id="TLX45020.1"/>
    </source>
</evidence>
<dbReference type="PROSITE" id="PS51352">
    <property type="entry name" value="THIOREDOXIN_2"/>
    <property type="match status" value="1"/>
</dbReference>
<evidence type="ECO:0000259" key="6">
    <source>
        <dbReference type="PROSITE" id="PS51352"/>
    </source>
</evidence>
<dbReference type="PANTHER" id="PTHR42801">
    <property type="entry name" value="THIOREDOXIN-DEPENDENT PEROXIDE REDUCTASE"/>
    <property type="match status" value="1"/>
</dbReference>
<dbReference type="RefSeq" id="WP_138397645.1">
    <property type="nucleotide sequence ID" value="NZ_JBAFVI010000004.1"/>
</dbReference>
<dbReference type="InterPro" id="IPR050924">
    <property type="entry name" value="Peroxiredoxin_BCP/PrxQ"/>
</dbReference>
<dbReference type="GO" id="GO:0005737">
    <property type="term" value="C:cytoplasm"/>
    <property type="evidence" value="ECO:0007669"/>
    <property type="project" value="TreeGrafter"/>
</dbReference>
<evidence type="ECO:0000313" key="8">
    <source>
        <dbReference type="Proteomes" id="UP000305131"/>
    </source>
</evidence>
<dbReference type="Proteomes" id="UP000305131">
    <property type="component" value="Unassembled WGS sequence"/>
</dbReference>
<dbReference type="SUPFAM" id="SSF52833">
    <property type="entry name" value="Thioredoxin-like"/>
    <property type="match status" value="1"/>
</dbReference>
<dbReference type="GO" id="GO:0034599">
    <property type="term" value="P:cellular response to oxidative stress"/>
    <property type="evidence" value="ECO:0007669"/>
    <property type="project" value="TreeGrafter"/>
</dbReference>
<reference evidence="7 8" key="1">
    <citation type="submission" date="2019-05" db="EMBL/GenBank/DDBJ databases">
        <authorList>
            <person name="Zhou X."/>
        </authorList>
    </citation>
    <scope>NUCLEOTIDE SEQUENCE [LARGE SCALE GENOMIC DNA]</scope>
    <source>
        <strain evidence="7 8">DSM 432</strain>
    </source>
</reference>
<keyword evidence="2" id="KW-0049">Antioxidant</keyword>
<dbReference type="GO" id="GO:0008379">
    <property type="term" value="F:thioredoxin peroxidase activity"/>
    <property type="evidence" value="ECO:0007669"/>
    <property type="project" value="TreeGrafter"/>
</dbReference>
<dbReference type="InterPro" id="IPR013740">
    <property type="entry name" value="Redoxin"/>
</dbReference>
<accession>A0A6C1KL87</accession>
<name>A0A6C1KL87_XANAU</name>
<keyword evidence="3" id="KW-0560">Oxidoreductase</keyword>
<evidence type="ECO:0000256" key="4">
    <source>
        <dbReference type="ARBA" id="ARBA00023157"/>
    </source>
</evidence>
<dbReference type="PANTHER" id="PTHR42801:SF21">
    <property type="entry name" value="BCPB PROTEIN"/>
    <property type="match status" value="1"/>
</dbReference>
<feature type="domain" description="Thioredoxin" evidence="6">
    <location>
        <begin position="22"/>
        <end position="187"/>
    </location>
</feature>
<evidence type="ECO:0000256" key="2">
    <source>
        <dbReference type="ARBA" id="ARBA00022862"/>
    </source>
</evidence>
<dbReference type="InterPro" id="IPR036249">
    <property type="entry name" value="Thioredoxin-like_sf"/>
</dbReference>
<gene>
    <name evidence="7" type="ORF">FBQ73_00925</name>
</gene>